<accession>A0A485KLP6</accession>
<keyword evidence="1" id="KW-0479">Metal-binding</keyword>
<keyword evidence="10" id="KW-1185">Reference proteome</keyword>
<feature type="domain" description="BRCT" evidence="6">
    <location>
        <begin position="463"/>
        <end position="521"/>
    </location>
</feature>
<dbReference type="SMART" id="SM00547">
    <property type="entry name" value="ZnF_RBZ"/>
    <property type="match status" value="1"/>
</dbReference>
<dbReference type="InterPro" id="IPR001876">
    <property type="entry name" value="Znf_RanBP2"/>
</dbReference>
<feature type="region of interest" description="Disordered" evidence="5">
    <location>
        <begin position="100"/>
        <end position="130"/>
    </location>
</feature>
<evidence type="ECO:0000313" key="9">
    <source>
        <dbReference type="EMBL" id="VFT85728.1"/>
    </source>
</evidence>
<dbReference type="SMART" id="SM00292">
    <property type="entry name" value="BRCT"/>
    <property type="match status" value="3"/>
</dbReference>
<feature type="region of interest" description="Disordered" evidence="5">
    <location>
        <begin position="198"/>
        <end position="227"/>
    </location>
</feature>
<dbReference type="SUPFAM" id="SSF90209">
    <property type="entry name" value="Ran binding protein zinc finger-like"/>
    <property type="match status" value="1"/>
</dbReference>
<dbReference type="Proteomes" id="UP000332933">
    <property type="component" value="Unassembled WGS sequence"/>
</dbReference>
<feature type="compositionally biased region" description="Low complexity" evidence="5">
    <location>
        <begin position="279"/>
        <end position="295"/>
    </location>
</feature>
<organism evidence="9 10">
    <name type="scientific">Aphanomyces stellatus</name>
    <dbReference type="NCBI Taxonomy" id="120398"/>
    <lineage>
        <taxon>Eukaryota</taxon>
        <taxon>Sar</taxon>
        <taxon>Stramenopiles</taxon>
        <taxon>Oomycota</taxon>
        <taxon>Saprolegniomycetes</taxon>
        <taxon>Saprolegniales</taxon>
        <taxon>Verrucalvaceae</taxon>
        <taxon>Aphanomyces</taxon>
    </lineage>
</organism>
<feature type="region of interest" description="Disordered" evidence="5">
    <location>
        <begin position="607"/>
        <end position="627"/>
    </location>
</feature>
<feature type="domain" description="BRCT" evidence="6">
    <location>
        <begin position="528"/>
        <end position="607"/>
    </location>
</feature>
<evidence type="ECO:0000259" key="6">
    <source>
        <dbReference type="PROSITE" id="PS50172"/>
    </source>
</evidence>
<reference evidence="8" key="2">
    <citation type="submission" date="2019-06" db="EMBL/GenBank/DDBJ databases">
        <title>Genomics analysis of Aphanomyces spp. identifies a new class of oomycete effector associated with host adaptation.</title>
        <authorList>
            <person name="Gaulin E."/>
        </authorList>
    </citation>
    <scope>NUCLEOTIDE SEQUENCE</scope>
    <source>
        <strain evidence="8">CBS 578.67</strain>
    </source>
</reference>
<reference evidence="9 10" key="1">
    <citation type="submission" date="2019-03" db="EMBL/GenBank/DDBJ databases">
        <authorList>
            <person name="Gaulin E."/>
            <person name="Dumas B."/>
        </authorList>
    </citation>
    <scope>NUCLEOTIDE SEQUENCE [LARGE SCALE GENOMIC DNA]</scope>
    <source>
        <strain evidence="9">CBS 568.67</strain>
    </source>
</reference>
<dbReference type="Pfam" id="PF16589">
    <property type="entry name" value="BRCT_2"/>
    <property type="match status" value="1"/>
</dbReference>
<dbReference type="OrthoDB" id="2384350at2759"/>
<evidence type="ECO:0000256" key="5">
    <source>
        <dbReference type="SAM" id="MobiDB-lite"/>
    </source>
</evidence>
<keyword evidence="3" id="KW-0862">Zinc</keyword>
<feature type="region of interest" description="Disordered" evidence="5">
    <location>
        <begin position="268"/>
        <end position="340"/>
    </location>
</feature>
<gene>
    <name evidence="9" type="primary">Aste57867_8842</name>
    <name evidence="8" type="ORF">As57867_008807</name>
    <name evidence="9" type="ORF">ASTE57867_8842</name>
</gene>
<feature type="domain" description="BRCT" evidence="6">
    <location>
        <begin position="33"/>
        <end position="99"/>
    </location>
</feature>
<protein>
    <submittedName>
        <fullName evidence="9">Aste57867_8842 protein</fullName>
    </submittedName>
</protein>
<dbReference type="PROSITE" id="PS50172">
    <property type="entry name" value="BRCT"/>
    <property type="match status" value="3"/>
</dbReference>
<dbReference type="InterPro" id="IPR036443">
    <property type="entry name" value="Znf_RanBP2_sf"/>
</dbReference>
<evidence type="ECO:0000313" key="10">
    <source>
        <dbReference type="Proteomes" id="UP000332933"/>
    </source>
</evidence>
<evidence type="ECO:0000313" key="8">
    <source>
        <dbReference type="EMBL" id="KAF0700664.1"/>
    </source>
</evidence>
<dbReference type="GO" id="GO:0008270">
    <property type="term" value="F:zinc ion binding"/>
    <property type="evidence" value="ECO:0007669"/>
    <property type="project" value="UniProtKB-KW"/>
</dbReference>
<name>A0A485KLP6_9STRA</name>
<dbReference type="InterPro" id="IPR022047">
    <property type="entry name" value="Microcephalin-like"/>
</dbReference>
<dbReference type="Gene3D" id="3.40.50.10190">
    <property type="entry name" value="BRCT domain"/>
    <property type="match status" value="3"/>
</dbReference>
<dbReference type="EMBL" id="CAADRA010005136">
    <property type="protein sequence ID" value="VFT85728.1"/>
    <property type="molecule type" value="Genomic_DNA"/>
</dbReference>
<dbReference type="PANTHER" id="PTHR14625">
    <property type="entry name" value="MICROCEPHALIN"/>
    <property type="match status" value="1"/>
</dbReference>
<keyword evidence="2 4" id="KW-0863">Zinc-finger</keyword>
<dbReference type="SUPFAM" id="SSF52113">
    <property type="entry name" value="BRCT domain"/>
    <property type="match status" value="3"/>
</dbReference>
<dbReference type="Pfam" id="PF00533">
    <property type="entry name" value="BRCT"/>
    <property type="match status" value="1"/>
</dbReference>
<dbReference type="PANTHER" id="PTHR14625:SF3">
    <property type="entry name" value="MICROCEPHALIN"/>
    <property type="match status" value="1"/>
</dbReference>
<dbReference type="InterPro" id="IPR001357">
    <property type="entry name" value="BRCT_dom"/>
</dbReference>
<dbReference type="PROSITE" id="PS01358">
    <property type="entry name" value="ZF_RANBP2_1"/>
    <property type="match status" value="1"/>
</dbReference>
<dbReference type="PROSITE" id="PS50199">
    <property type="entry name" value="ZF_RANBP2_2"/>
    <property type="match status" value="1"/>
</dbReference>
<evidence type="ECO:0000256" key="4">
    <source>
        <dbReference type="PROSITE-ProRule" id="PRU00322"/>
    </source>
</evidence>
<sequence length="627" mass="67168">MGRSAPAILKGVKCIVDVRMSAGDVDVDCSPAVSKKLEGLGAKVVKRLGRDTTHVVWLNGSRNVREDTLKRGNIKLVGPLWVEACAQTATRVPETKFFPVDSATTKGTPLPTPAAEKRKRRRSSLMEPRREDVFDELTTPIKKSRRQTLEPVTPVSMTLTPLEAVKTRRLSLRRASTEFSDHGSATPVSLTTVEEAIEPSAEPEMKKPTRQRKSVEPAPAPVQPASKTLSGWSCVSCTFENKRHAKKCTMCGTSSTGGKPEMLTASMSTDAATPKKTRLATAASSASPRPSLPRKATPPIFGKAKGPEKRPAKQTLSPSIPTVKAAKAKKTQVVDKTKPKTTRAEIKEAIKPTTKEGPKKALATKSKTVVEVAAKESAKRKSALTTEGRQVKPKEGHTNVEPKTKPAPKASTKKEPVKAAVAPPAKRSTRFVMSISGANLDTRMVLESTMREVDACSPGDGKSRIVDDMAAVVTHVVVSDKSKRTMKILFGLAQGAWIVSDAWVFSSLEAKAWLDVKDFLLYPVSAKKPPKLLDGKRVYIGSGLEPPKSTLQALVTAAGGQVCTQVSQSDVCIGVDAALGRRAMLAKVPMVSPKWLFDSLAAGELQPTPVDADAPPMTSNDEASGEA</sequence>
<evidence type="ECO:0000256" key="1">
    <source>
        <dbReference type="ARBA" id="ARBA00022723"/>
    </source>
</evidence>
<feature type="compositionally biased region" description="Basic and acidic residues" evidence="5">
    <location>
        <begin position="389"/>
        <end position="404"/>
    </location>
</feature>
<feature type="domain" description="RanBP2-type" evidence="7">
    <location>
        <begin position="228"/>
        <end position="257"/>
    </location>
</feature>
<dbReference type="Gene3D" id="4.10.1060.10">
    <property type="entry name" value="Zinc finger, RanBP2-type"/>
    <property type="match status" value="1"/>
</dbReference>
<feature type="region of interest" description="Disordered" evidence="5">
    <location>
        <begin position="376"/>
        <end position="423"/>
    </location>
</feature>
<dbReference type="EMBL" id="VJMH01005115">
    <property type="protein sequence ID" value="KAF0700664.1"/>
    <property type="molecule type" value="Genomic_DNA"/>
</dbReference>
<evidence type="ECO:0000259" key="7">
    <source>
        <dbReference type="PROSITE" id="PS50199"/>
    </source>
</evidence>
<evidence type="ECO:0000256" key="3">
    <source>
        <dbReference type="ARBA" id="ARBA00022833"/>
    </source>
</evidence>
<dbReference type="GO" id="GO:0000278">
    <property type="term" value="P:mitotic cell cycle"/>
    <property type="evidence" value="ECO:0007669"/>
    <property type="project" value="TreeGrafter"/>
</dbReference>
<dbReference type="AlphaFoldDB" id="A0A485KLP6"/>
<dbReference type="CDD" id="cd17751">
    <property type="entry name" value="BRCT_microcephalin_rpt3"/>
    <property type="match status" value="1"/>
</dbReference>
<feature type="compositionally biased region" description="Polar residues" evidence="5">
    <location>
        <begin position="617"/>
        <end position="627"/>
    </location>
</feature>
<dbReference type="InterPro" id="IPR036420">
    <property type="entry name" value="BRCT_dom_sf"/>
</dbReference>
<dbReference type="CDD" id="cd17716">
    <property type="entry name" value="BRCT_microcephalin_rpt1"/>
    <property type="match status" value="1"/>
</dbReference>
<evidence type="ECO:0000256" key="2">
    <source>
        <dbReference type="ARBA" id="ARBA00022771"/>
    </source>
</evidence>
<proteinExistence type="predicted"/>